<accession>A0A2R6Q2E6</accession>
<evidence type="ECO:0000256" key="1">
    <source>
        <dbReference type="SAM" id="MobiDB-lite"/>
    </source>
</evidence>
<sequence length="136" mass="14513">MSTLTDHVDRLSQLASSIRASAFAVGRLSDDGEATASAGPFTRAILNTPLGDLIRDSDPSELGLFTLVQPAHHAANQEDAAATAGQKAEIGRVALPIATPLRRPPAMIHPKKDRAQRPGEHEPEVYANAALKYLDR</sequence>
<name>A0A2R6Q2E6_9APHY</name>
<keyword evidence="3" id="KW-1185">Reference proteome</keyword>
<feature type="region of interest" description="Disordered" evidence="1">
    <location>
        <begin position="101"/>
        <end position="127"/>
    </location>
</feature>
<dbReference type="EMBL" id="MLYV02000402">
    <property type="protein sequence ID" value="PSS01020.1"/>
    <property type="molecule type" value="Genomic_DNA"/>
</dbReference>
<comment type="caution">
    <text evidence="2">The sequence shown here is derived from an EMBL/GenBank/DDBJ whole genome shotgun (WGS) entry which is preliminary data.</text>
</comment>
<protein>
    <submittedName>
        <fullName evidence="2">Uncharacterized protein</fullName>
    </submittedName>
</protein>
<dbReference type="Proteomes" id="UP000186601">
    <property type="component" value="Unassembled WGS sequence"/>
</dbReference>
<evidence type="ECO:0000313" key="3">
    <source>
        <dbReference type="Proteomes" id="UP000186601"/>
    </source>
</evidence>
<reference evidence="2 3" key="1">
    <citation type="submission" date="2018-02" db="EMBL/GenBank/DDBJ databases">
        <title>Genome sequence of the basidiomycete white-rot fungus Phlebia centrifuga.</title>
        <authorList>
            <person name="Granchi Z."/>
            <person name="Peng M."/>
            <person name="de Vries R.P."/>
            <person name="Hilden K."/>
            <person name="Makela M.R."/>
            <person name="Grigoriev I."/>
            <person name="Riley R."/>
        </authorList>
    </citation>
    <scope>NUCLEOTIDE SEQUENCE [LARGE SCALE GENOMIC DNA]</scope>
    <source>
        <strain evidence="2 3">FBCC195</strain>
    </source>
</reference>
<organism evidence="2 3">
    <name type="scientific">Hermanssonia centrifuga</name>
    <dbReference type="NCBI Taxonomy" id="98765"/>
    <lineage>
        <taxon>Eukaryota</taxon>
        <taxon>Fungi</taxon>
        <taxon>Dikarya</taxon>
        <taxon>Basidiomycota</taxon>
        <taxon>Agaricomycotina</taxon>
        <taxon>Agaricomycetes</taxon>
        <taxon>Polyporales</taxon>
        <taxon>Meruliaceae</taxon>
        <taxon>Hermanssonia</taxon>
    </lineage>
</organism>
<dbReference type="STRING" id="98765.A0A2R6Q2E6"/>
<proteinExistence type="predicted"/>
<gene>
    <name evidence="2" type="ORF">PHLCEN_2v4078</name>
</gene>
<dbReference type="AlphaFoldDB" id="A0A2R6Q2E6"/>
<dbReference type="OrthoDB" id="3262547at2759"/>
<evidence type="ECO:0000313" key="2">
    <source>
        <dbReference type="EMBL" id="PSS01020.1"/>
    </source>
</evidence>
<feature type="compositionally biased region" description="Basic and acidic residues" evidence="1">
    <location>
        <begin position="113"/>
        <end position="124"/>
    </location>
</feature>